<dbReference type="Gene3D" id="3.30.40.10">
    <property type="entry name" value="Zinc/RING finger domain, C3HC4 (zinc finger)"/>
    <property type="match status" value="1"/>
</dbReference>
<dbReference type="GO" id="GO:0006511">
    <property type="term" value="P:ubiquitin-dependent protein catabolic process"/>
    <property type="evidence" value="ECO:0007669"/>
    <property type="project" value="TreeGrafter"/>
</dbReference>
<dbReference type="PANTHER" id="PTHR16079:SF4">
    <property type="entry name" value="E3 UBIQUITIN-PROTEIN LIGASE CHFR"/>
    <property type="match status" value="1"/>
</dbReference>
<sequence length="565" mass="62075">MSSSQNPAADSQTPSEFVHPSEVSQASQSASNTINTTNPRRTAAPAHPINPLKRQLSENMEALIAQAKASKATAGSTAAQAAQSETIYVKLERELTCSICCELFKDPITLLNCLHNFCGSCIVPWARNNSSCPSCRAGIKGCRDAFALKPLIDMLVKEKPELGFSKEDMDGFQNTYKPGQDVAFGNGGYSDSDDEDNDNEGDDDEEEEEEEGEVELPQIWRPCVCCPQGENAHQLYTCPNPIVDGDRSTNWHQVFKGHKKCAYCRDEVPFNILEDALKPAYCACCGIAYCAGIRGSCGFSQTSSLHKISVAPLYLDSPQPGYETLGIPNLGISFSNNAFEEGLLKRWVESDSNNHTWQSLGEELRDWVFQKHASGVPGPYVTPLKTDSYACRGCLPGIFDRYLTDFLISERERLGWTDNRSRCWYGKNCRTQRHSPDHCARLSHVWNEVPLEERREVRPPRPARPPQVTHTGGVRDNVPSSQTGNSQLVNPTNTQPSTTAAPTLLRFPSDVFPPSSPGAPAMNDFFSVPYPTNSVFSSNTNDNVVSNMNVSSDNNDDPADAGPSN</sequence>
<comment type="caution">
    <text evidence="7">The sequence shown here is derived from an EMBL/GenBank/DDBJ whole genome shotgun (WGS) entry which is preliminary data.</text>
</comment>
<dbReference type="SMART" id="SM00184">
    <property type="entry name" value="RING"/>
    <property type="match status" value="1"/>
</dbReference>
<dbReference type="PANTHER" id="PTHR16079">
    <property type="entry name" value="UBIQUITIN LIGASE PROTEIN CHFR"/>
    <property type="match status" value="1"/>
</dbReference>
<gene>
    <name evidence="7" type="ORF">TWF506_010023</name>
</gene>
<feature type="compositionally biased region" description="Acidic residues" evidence="5">
    <location>
        <begin position="191"/>
        <end position="214"/>
    </location>
</feature>
<feature type="compositionally biased region" description="Low complexity" evidence="5">
    <location>
        <begin position="533"/>
        <end position="553"/>
    </location>
</feature>
<evidence type="ECO:0000256" key="3">
    <source>
        <dbReference type="ARBA" id="ARBA00022833"/>
    </source>
</evidence>
<evidence type="ECO:0000256" key="5">
    <source>
        <dbReference type="SAM" id="MobiDB-lite"/>
    </source>
</evidence>
<keyword evidence="8" id="KW-1185">Reference proteome</keyword>
<proteinExistence type="predicted"/>
<dbReference type="EMBL" id="JAVHJM010000007">
    <property type="protein sequence ID" value="KAK6510935.1"/>
    <property type="molecule type" value="Genomic_DNA"/>
</dbReference>
<reference evidence="7 8" key="1">
    <citation type="submission" date="2019-10" db="EMBL/GenBank/DDBJ databases">
        <authorList>
            <person name="Palmer J.M."/>
        </authorList>
    </citation>
    <scope>NUCLEOTIDE SEQUENCE [LARGE SCALE GENOMIC DNA]</scope>
    <source>
        <strain evidence="7 8">TWF506</strain>
    </source>
</reference>
<dbReference type="PROSITE" id="PS50089">
    <property type="entry name" value="ZF_RING_2"/>
    <property type="match status" value="1"/>
</dbReference>
<dbReference type="GO" id="GO:0016567">
    <property type="term" value="P:protein ubiquitination"/>
    <property type="evidence" value="ECO:0007669"/>
    <property type="project" value="TreeGrafter"/>
</dbReference>
<keyword evidence="1" id="KW-0479">Metal-binding</keyword>
<name>A0AAN8N371_9PEZI</name>
<feature type="domain" description="RING-type" evidence="6">
    <location>
        <begin position="97"/>
        <end position="136"/>
    </location>
</feature>
<dbReference type="InterPro" id="IPR001841">
    <property type="entry name" value="Znf_RING"/>
</dbReference>
<protein>
    <recommendedName>
        <fullName evidence="6">RING-type domain-containing protein</fullName>
    </recommendedName>
</protein>
<dbReference type="Pfam" id="PF00097">
    <property type="entry name" value="zf-C3HC4"/>
    <property type="match status" value="1"/>
</dbReference>
<evidence type="ECO:0000256" key="4">
    <source>
        <dbReference type="PROSITE-ProRule" id="PRU00175"/>
    </source>
</evidence>
<dbReference type="InterPro" id="IPR017907">
    <property type="entry name" value="Znf_RING_CS"/>
</dbReference>
<evidence type="ECO:0000313" key="7">
    <source>
        <dbReference type="EMBL" id="KAK6510935.1"/>
    </source>
</evidence>
<dbReference type="GO" id="GO:0008270">
    <property type="term" value="F:zinc ion binding"/>
    <property type="evidence" value="ECO:0007669"/>
    <property type="project" value="UniProtKB-KW"/>
</dbReference>
<feature type="compositionally biased region" description="Polar residues" evidence="5">
    <location>
        <begin position="1"/>
        <end position="15"/>
    </location>
</feature>
<feature type="region of interest" description="Disordered" evidence="5">
    <location>
        <begin position="179"/>
        <end position="215"/>
    </location>
</feature>
<evidence type="ECO:0000256" key="2">
    <source>
        <dbReference type="ARBA" id="ARBA00022771"/>
    </source>
</evidence>
<feature type="compositionally biased region" description="Polar residues" evidence="5">
    <location>
        <begin position="478"/>
        <end position="501"/>
    </location>
</feature>
<feature type="region of interest" description="Disordered" evidence="5">
    <location>
        <begin position="453"/>
        <end position="501"/>
    </location>
</feature>
<dbReference type="SUPFAM" id="SSF57850">
    <property type="entry name" value="RING/U-box"/>
    <property type="match status" value="1"/>
</dbReference>
<evidence type="ECO:0000259" key="6">
    <source>
        <dbReference type="PROSITE" id="PS50089"/>
    </source>
</evidence>
<evidence type="ECO:0000313" key="8">
    <source>
        <dbReference type="Proteomes" id="UP001307849"/>
    </source>
</evidence>
<keyword evidence="2 4" id="KW-0863">Zinc-finger</keyword>
<accession>A0AAN8N371</accession>
<dbReference type="GO" id="GO:0004842">
    <property type="term" value="F:ubiquitin-protein transferase activity"/>
    <property type="evidence" value="ECO:0007669"/>
    <property type="project" value="TreeGrafter"/>
</dbReference>
<feature type="compositionally biased region" description="Polar residues" evidence="5">
    <location>
        <begin position="22"/>
        <end position="40"/>
    </location>
</feature>
<dbReference type="GO" id="GO:0005634">
    <property type="term" value="C:nucleus"/>
    <property type="evidence" value="ECO:0007669"/>
    <property type="project" value="TreeGrafter"/>
</dbReference>
<evidence type="ECO:0000256" key="1">
    <source>
        <dbReference type="ARBA" id="ARBA00022723"/>
    </source>
</evidence>
<feature type="region of interest" description="Disordered" evidence="5">
    <location>
        <begin position="531"/>
        <end position="565"/>
    </location>
</feature>
<dbReference type="InterPro" id="IPR013083">
    <property type="entry name" value="Znf_RING/FYVE/PHD"/>
</dbReference>
<dbReference type="PROSITE" id="PS00518">
    <property type="entry name" value="ZF_RING_1"/>
    <property type="match status" value="1"/>
</dbReference>
<dbReference type="Proteomes" id="UP001307849">
    <property type="component" value="Unassembled WGS sequence"/>
</dbReference>
<organism evidence="7 8">
    <name type="scientific">Arthrobotrys conoides</name>
    <dbReference type="NCBI Taxonomy" id="74498"/>
    <lineage>
        <taxon>Eukaryota</taxon>
        <taxon>Fungi</taxon>
        <taxon>Dikarya</taxon>
        <taxon>Ascomycota</taxon>
        <taxon>Pezizomycotina</taxon>
        <taxon>Orbiliomycetes</taxon>
        <taxon>Orbiliales</taxon>
        <taxon>Orbiliaceae</taxon>
        <taxon>Arthrobotrys</taxon>
    </lineage>
</organism>
<dbReference type="InterPro" id="IPR018957">
    <property type="entry name" value="Znf_C3HC4_RING-type"/>
</dbReference>
<dbReference type="AlphaFoldDB" id="A0AAN8N371"/>
<keyword evidence="3" id="KW-0862">Zinc</keyword>
<feature type="region of interest" description="Disordered" evidence="5">
    <location>
        <begin position="1"/>
        <end position="49"/>
    </location>
</feature>
<dbReference type="InterPro" id="IPR052256">
    <property type="entry name" value="E3_ubiquitin-ligase_CHFR"/>
</dbReference>